<dbReference type="PANTHER" id="PTHR34606">
    <property type="entry name" value="BON DOMAIN-CONTAINING PROTEIN"/>
    <property type="match status" value="1"/>
</dbReference>
<protein>
    <submittedName>
        <fullName evidence="3">BON domain-containing protein</fullName>
    </submittedName>
</protein>
<keyword evidence="4" id="KW-1185">Reference proteome</keyword>
<accession>A0ABV7AYZ2</accession>
<dbReference type="RefSeq" id="WP_377816261.1">
    <property type="nucleotide sequence ID" value="NZ_JBHRSJ010000034.1"/>
</dbReference>
<dbReference type="Proteomes" id="UP001595457">
    <property type="component" value="Unassembled WGS sequence"/>
</dbReference>
<gene>
    <name evidence="3" type="ORF">ACFOJE_18675</name>
</gene>
<dbReference type="Gene3D" id="3.30.1340.30">
    <property type="match status" value="1"/>
</dbReference>
<dbReference type="InterPro" id="IPR051686">
    <property type="entry name" value="Lipoprotein_DolP"/>
</dbReference>
<dbReference type="PROSITE" id="PS50914">
    <property type="entry name" value="BON"/>
    <property type="match status" value="1"/>
</dbReference>
<dbReference type="InterPro" id="IPR007055">
    <property type="entry name" value="BON_dom"/>
</dbReference>
<evidence type="ECO:0000256" key="1">
    <source>
        <dbReference type="SAM" id="MobiDB-lite"/>
    </source>
</evidence>
<proteinExistence type="predicted"/>
<evidence type="ECO:0000259" key="2">
    <source>
        <dbReference type="PROSITE" id="PS50914"/>
    </source>
</evidence>
<organism evidence="3 4">
    <name type="scientific">Azotobacter bryophylli</name>
    <dbReference type="NCBI Taxonomy" id="1986537"/>
    <lineage>
        <taxon>Bacteria</taxon>
        <taxon>Pseudomonadati</taxon>
        <taxon>Pseudomonadota</taxon>
        <taxon>Gammaproteobacteria</taxon>
        <taxon>Pseudomonadales</taxon>
        <taxon>Pseudomonadaceae</taxon>
        <taxon>Azotobacter</taxon>
    </lineage>
</organism>
<dbReference type="SMART" id="SM00749">
    <property type="entry name" value="BON"/>
    <property type="match status" value="1"/>
</dbReference>
<dbReference type="PANTHER" id="PTHR34606:SF15">
    <property type="entry name" value="BON DOMAIN-CONTAINING PROTEIN"/>
    <property type="match status" value="1"/>
</dbReference>
<comment type="caution">
    <text evidence="3">The sequence shown here is derived from an EMBL/GenBank/DDBJ whole genome shotgun (WGS) entry which is preliminary data.</text>
</comment>
<evidence type="ECO:0000313" key="4">
    <source>
        <dbReference type="Proteomes" id="UP001595457"/>
    </source>
</evidence>
<reference evidence="4" key="1">
    <citation type="journal article" date="2019" name="Int. J. Syst. Evol. Microbiol.">
        <title>The Global Catalogue of Microorganisms (GCM) 10K type strain sequencing project: providing services to taxonomists for standard genome sequencing and annotation.</title>
        <authorList>
            <consortium name="The Broad Institute Genomics Platform"/>
            <consortium name="The Broad Institute Genome Sequencing Center for Infectious Disease"/>
            <person name="Wu L."/>
            <person name="Ma J."/>
        </authorList>
    </citation>
    <scope>NUCLEOTIDE SEQUENCE [LARGE SCALE GENOMIC DNA]</scope>
    <source>
        <strain evidence="4">KCTC 62195</strain>
    </source>
</reference>
<name>A0ABV7AYZ2_9GAMM</name>
<feature type="region of interest" description="Disordered" evidence="1">
    <location>
        <begin position="91"/>
        <end position="115"/>
    </location>
</feature>
<dbReference type="EMBL" id="JBHRSJ010000034">
    <property type="protein sequence ID" value="MFC2974223.1"/>
    <property type="molecule type" value="Genomic_DNA"/>
</dbReference>
<dbReference type="Pfam" id="PF04972">
    <property type="entry name" value="BON"/>
    <property type="match status" value="1"/>
</dbReference>
<feature type="domain" description="BON" evidence="2">
    <location>
        <begin position="18"/>
        <end position="87"/>
    </location>
</feature>
<evidence type="ECO:0000313" key="3">
    <source>
        <dbReference type="EMBL" id="MFC2974223.1"/>
    </source>
</evidence>
<sequence length="115" mass="12587">MKMQPFSQYSQNIGNTVHDAWISAKVRSALAMDKATRGQQIGVKTHAGVVTLSGRVASHRQCRQAVALARSIHGVSEVNADELEIHVFAPGSFPEAPNAEETQDMQSSRQDDSRR</sequence>
<dbReference type="InterPro" id="IPR014004">
    <property type="entry name" value="Transpt-assoc_nodulatn_dom_bac"/>
</dbReference>